<dbReference type="InterPro" id="IPR051254">
    <property type="entry name" value="PPP1R15"/>
</dbReference>
<dbReference type="VEuPathDB" id="VectorBase:RPRC005666"/>
<reference evidence="2" key="1">
    <citation type="submission" date="2015-05" db="UniProtKB">
        <authorList>
            <consortium name="EnsemblMetazoa"/>
        </authorList>
    </citation>
    <scope>IDENTIFICATION</scope>
</reference>
<sequence>MPYMADMVWHGWPHKSSTKDYNFIPQMPSKFVERAFLVGGFVGSKSQAGSSPSRAQITLNDVILEQLLHLGLNLYTDIISRTHCDSRNKMISEKVPVQNFNNWRSNMICNNKTMNNTSNYYKHYPGPRKYCGYTNHTNETSVTTPHLPLTKHSQEELVYEDKDEGGNSIFVYQEVQKSTCEVTKTSMFHIRSRTISDCSIESDDSFIIFESNEDNVDEVIGHEDLDVDEDEEDEEDEEEDESDVLAKVEFEDSSSDEECDEVDYLGRLDCPSLIDSPRITEANKKWNHNYNSDLTSPTSPKKVSFANGKNFVQIRKMVVWDFALRAARKGPWEMIALDRSRFKTKIQQLSNIISPILEQKHRRRIFHQRFTNQREECKENKESKIVLRDI</sequence>
<keyword evidence="3" id="KW-1185">Reference proteome</keyword>
<dbReference type="HOGENOM" id="CLU_708476_0_0_1"/>
<dbReference type="GO" id="GO:0034976">
    <property type="term" value="P:response to endoplasmic reticulum stress"/>
    <property type="evidence" value="ECO:0007669"/>
    <property type="project" value="TreeGrafter"/>
</dbReference>
<evidence type="ECO:0000313" key="3">
    <source>
        <dbReference type="Proteomes" id="UP000015103"/>
    </source>
</evidence>
<dbReference type="AlphaFoldDB" id="T1HNP2"/>
<dbReference type="GO" id="GO:0000164">
    <property type="term" value="C:protein phosphatase type 1 complex"/>
    <property type="evidence" value="ECO:0007669"/>
    <property type="project" value="TreeGrafter"/>
</dbReference>
<dbReference type="STRING" id="13249.T1HNP2"/>
<evidence type="ECO:0000313" key="2">
    <source>
        <dbReference type="EnsemblMetazoa" id="RPRC005666-PA"/>
    </source>
</evidence>
<proteinExistence type="predicted"/>
<dbReference type="GO" id="GO:0019888">
    <property type="term" value="F:protein phosphatase regulator activity"/>
    <property type="evidence" value="ECO:0007669"/>
    <property type="project" value="TreeGrafter"/>
</dbReference>
<dbReference type="Proteomes" id="UP000015103">
    <property type="component" value="Unassembled WGS sequence"/>
</dbReference>
<evidence type="ECO:0000256" key="1">
    <source>
        <dbReference type="SAM" id="MobiDB-lite"/>
    </source>
</evidence>
<dbReference type="PANTHER" id="PTHR16489:SF12">
    <property type="entry name" value="GH11727P"/>
    <property type="match status" value="1"/>
</dbReference>
<name>T1HNP2_RHOPR</name>
<dbReference type="GeneID" id="141448335"/>
<dbReference type="eggNOG" id="ENOG502TBWA">
    <property type="taxonomic scope" value="Eukaryota"/>
</dbReference>
<dbReference type="EMBL" id="ACPB03016618">
    <property type="status" value="NOT_ANNOTATED_CDS"/>
    <property type="molecule type" value="Genomic_DNA"/>
</dbReference>
<feature type="region of interest" description="Disordered" evidence="1">
    <location>
        <begin position="218"/>
        <end position="243"/>
    </location>
</feature>
<dbReference type="InParanoid" id="T1HNP2"/>
<dbReference type="GO" id="GO:0005783">
    <property type="term" value="C:endoplasmic reticulum"/>
    <property type="evidence" value="ECO:0007669"/>
    <property type="project" value="TreeGrafter"/>
</dbReference>
<dbReference type="EnsemblMetazoa" id="RPRC005666-RA">
    <property type="protein sequence ID" value="RPRC005666-PA"/>
    <property type="gene ID" value="RPRC005666"/>
</dbReference>
<protein>
    <submittedName>
        <fullName evidence="2">PP1c_bdg domain-containing protein</fullName>
    </submittedName>
</protein>
<dbReference type="RefSeq" id="XP_073972771.1">
    <property type="nucleotide sequence ID" value="XM_074116670.1"/>
</dbReference>
<organism evidence="2 3">
    <name type="scientific">Rhodnius prolixus</name>
    <name type="common">Triatomid bug</name>
    <dbReference type="NCBI Taxonomy" id="13249"/>
    <lineage>
        <taxon>Eukaryota</taxon>
        <taxon>Metazoa</taxon>
        <taxon>Ecdysozoa</taxon>
        <taxon>Arthropoda</taxon>
        <taxon>Hexapoda</taxon>
        <taxon>Insecta</taxon>
        <taxon>Pterygota</taxon>
        <taxon>Neoptera</taxon>
        <taxon>Paraneoptera</taxon>
        <taxon>Hemiptera</taxon>
        <taxon>Heteroptera</taxon>
        <taxon>Panheteroptera</taxon>
        <taxon>Cimicomorpha</taxon>
        <taxon>Reduviidae</taxon>
        <taxon>Triatominae</taxon>
        <taxon>Rhodnius</taxon>
    </lineage>
</organism>
<dbReference type="PANTHER" id="PTHR16489">
    <property type="entry name" value="GH11727P"/>
    <property type="match status" value="1"/>
</dbReference>
<feature type="compositionally biased region" description="Acidic residues" evidence="1">
    <location>
        <begin position="225"/>
        <end position="243"/>
    </location>
</feature>
<accession>T1HNP2</accession>